<organism evidence="2 3">
    <name type="scientific">Nostoc punctiforme (strain ATCC 29133 / PCC 73102)</name>
    <dbReference type="NCBI Taxonomy" id="63737"/>
    <lineage>
        <taxon>Bacteria</taxon>
        <taxon>Bacillati</taxon>
        <taxon>Cyanobacteriota</taxon>
        <taxon>Cyanophyceae</taxon>
        <taxon>Nostocales</taxon>
        <taxon>Nostocaceae</taxon>
        <taxon>Nostoc</taxon>
    </lineage>
</organism>
<accession>B2ITF6</accession>
<reference evidence="2 3" key="2">
    <citation type="journal article" date="2013" name="Plant Physiol.">
        <title>A Nostoc punctiforme Sugar Transporter Necessary to Establish a Cyanobacterium-Plant Symbiosis.</title>
        <authorList>
            <person name="Ekman M."/>
            <person name="Picossi S."/>
            <person name="Campbell E.L."/>
            <person name="Meeks J.C."/>
            <person name="Flores E."/>
        </authorList>
    </citation>
    <scope>NUCLEOTIDE SEQUENCE [LARGE SCALE GENOMIC DNA]</scope>
    <source>
        <strain evidence="3">ATCC 29133 / PCC 73102</strain>
    </source>
</reference>
<name>B2ITF6_NOSP7</name>
<reference evidence="3" key="1">
    <citation type="submission" date="2008-04" db="EMBL/GenBank/DDBJ databases">
        <title>Complete sequence of chromosome of Nostoc punctiforme ATCC 29133.</title>
        <authorList>
            <consortium name="US DOE Joint Genome Institute"/>
            <person name="Copeland A."/>
            <person name="Lucas S."/>
            <person name="Lapidus A."/>
            <person name="Glavina del Rio T."/>
            <person name="Dalin E."/>
            <person name="Tice H."/>
            <person name="Pitluck S."/>
            <person name="Chain P."/>
            <person name="Malfatti S."/>
            <person name="Shin M."/>
            <person name="Vergez L."/>
            <person name="Schmutz J."/>
            <person name="Larimer F."/>
            <person name="Land M."/>
            <person name="Hauser L."/>
            <person name="Kyrpides N."/>
            <person name="Kim E."/>
            <person name="Meeks J.C."/>
            <person name="Elhai J."/>
            <person name="Campbell E.L."/>
            <person name="Thiel T."/>
            <person name="Longmire J."/>
            <person name="Potts M."/>
            <person name="Atlas R."/>
        </authorList>
    </citation>
    <scope>NUCLEOTIDE SEQUENCE [LARGE SCALE GENOMIC DNA]</scope>
    <source>
        <strain evidence="3">ATCC 29133 / PCC 73102</strain>
    </source>
</reference>
<dbReference type="SMART" id="SM00471">
    <property type="entry name" value="HDc"/>
    <property type="match status" value="1"/>
</dbReference>
<keyword evidence="2" id="KW-0378">Hydrolase</keyword>
<dbReference type="InterPro" id="IPR052194">
    <property type="entry name" value="MESH1"/>
</dbReference>
<evidence type="ECO:0000313" key="3">
    <source>
        <dbReference type="Proteomes" id="UP000001191"/>
    </source>
</evidence>
<dbReference type="InterPro" id="IPR003607">
    <property type="entry name" value="HD/PDEase_dom"/>
</dbReference>
<dbReference type="OrthoDB" id="9802385at2"/>
<dbReference type="Proteomes" id="UP000001191">
    <property type="component" value="Chromosome"/>
</dbReference>
<feature type="domain" description="HD/PDEase" evidence="1">
    <location>
        <begin position="49"/>
        <end position="155"/>
    </location>
</feature>
<keyword evidence="3" id="KW-1185">Reference proteome</keyword>
<dbReference type="eggNOG" id="COG0317">
    <property type="taxonomic scope" value="Bacteria"/>
</dbReference>
<dbReference type="EnsemblBacteria" id="ACC81187">
    <property type="protein sequence ID" value="ACC81187"/>
    <property type="gene ID" value="Npun_R2633"/>
</dbReference>
<protein>
    <submittedName>
        <fullName evidence="2">Metal dependent phosphohydrolase</fullName>
        <ecNumber evidence="2">3.1.7.2</ecNumber>
    </submittedName>
</protein>
<dbReference type="Pfam" id="PF13328">
    <property type="entry name" value="HD_4"/>
    <property type="match status" value="1"/>
</dbReference>
<dbReference type="KEGG" id="npu:Npun_R2633"/>
<proteinExistence type="predicted"/>
<sequence length="196" mass="22432">MFLLRSTQLFKFKHNMANFTDSPILTNRFSEALVFAHQAHLHQVRKGGTKAPYISHLLAVASLVLEAGGNEDEAIAALLHDAIEDVQVEPRLIIEKFGENVCKIVQELSEDKALPKKERKSRYIESVCCFSNSAIRVSIADKLHNIRCYSQSPELWGKEQYEFYKDLLFNYEQFVVSNELLENQVIEIGLLMEQLS</sequence>
<dbReference type="SUPFAM" id="SSF109604">
    <property type="entry name" value="HD-domain/PDEase-like"/>
    <property type="match status" value="1"/>
</dbReference>
<dbReference type="GO" id="GO:0008893">
    <property type="term" value="F:guanosine-3',5'-bis(diphosphate) 3'-diphosphatase activity"/>
    <property type="evidence" value="ECO:0007669"/>
    <property type="project" value="UniProtKB-EC"/>
</dbReference>
<dbReference type="HOGENOM" id="CLU_1388981_0_0_3"/>
<dbReference type="EC" id="3.1.7.2" evidence="2"/>
<dbReference type="PANTHER" id="PTHR46246">
    <property type="entry name" value="GUANOSINE-3',5'-BIS(DIPHOSPHATE) 3'-PYROPHOSPHOHYDROLASE MESH1"/>
    <property type="match status" value="1"/>
</dbReference>
<dbReference type="PANTHER" id="PTHR46246:SF1">
    <property type="entry name" value="GUANOSINE-3',5'-BIS(DIPHOSPHATE) 3'-PYROPHOSPHOHYDROLASE MESH1"/>
    <property type="match status" value="1"/>
</dbReference>
<evidence type="ECO:0000259" key="1">
    <source>
        <dbReference type="SMART" id="SM00471"/>
    </source>
</evidence>
<dbReference type="PhylomeDB" id="B2ITF6"/>
<gene>
    <name evidence="2" type="ordered locus">Npun_R2633</name>
</gene>
<evidence type="ECO:0000313" key="2">
    <source>
        <dbReference type="EMBL" id="ACC81187.1"/>
    </source>
</evidence>
<dbReference type="AlphaFoldDB" id="B2ITF6"/>
<dbReference type="EMBL" id="CP001037">
    <property type="protein sequence ID" value="ACC81187.1"/>
    <property type="molecule type" value="Genomic_DNA"/>
</dbReference>
<dbReference type="STRING" id="63737.Npun_R2633"/>
<dbReference type="Gene3D" id="1.10.3210.10">
    <property type="entry name" value="Hypothetical protein af1432"/>
    <property type="match status" value="1"/>
</dbReference>